<evidence type="ECO:0000313" key="2">
    <source>
        <dbReference type="EMBL" id="ELZ49984.1"/>
    </source>
</evidence>
<keyword evidence="3" id="KW-1185">Reference proteome</keyword>
<evidence type="ECO:0000313" key="3">
    <source>
        <dbReference type="Proteomes" id="UP000011509"/>
    </source>
</evidence>
<name>M0EU86_9EURY</name>
<dbReference type="RefSeq" id="WP_006112098.1">
    <property type="nucleotide sequence ID" value="NZ_AOJL01000017.1"/>
</dbReference>
<protein>
    <submittedName>
        <fullName evidence="2">Uncharacterized protein</fullName>
    </submittedName>
</protein>
<dbReference type="OrthoDB" id="380010at2157"/>
<accession>M0EU86</accession>
<dbReference type="Proteomes" id="UP000011509">
    <property type="component" value="Unassembled WGS sequence"/>
</dbReference>
<dbReference type="PATRIC" id="fig|1227466.3.peg.673"/>
<reference evidence="2 3" key="1">
    <citation type="journal article" date="2014" name="PLoS Genet.">
        <title>Phylogenetically driven sequencing of extremely halophilic archaea reveals strategies for static and dynamic osmo-response.</title>
        <authorList>
            <person name="Becker E.A."/>
            <person name="Seitzer P.M."/>
            <person name="Tritt A."/>
            <person name="Larsen D."/>
            <person name="Krusor M."/>
            <person name="Yao A.I."/>
            <person name="Wu D."/>
            <person name="Madern D."/>
            <person name="Eisen J.A."/>
            <person name="Darling A.E."/>
            <person name="Facciotti M.T."/>
        </authorList>
    </citation>
    <scope>NUCLEOTIDE SEQUENCE [LARGE SCALE GENOMIC DNA]</scope>
    <source>
        <strain evidence="2 3">DSM 10284</strain>
    </source>
</reference>
<proteinExistence type="predicted"/>
<dbReference type="STRING" id="1227466.C464_03357"/>
<sequence length="126" mass="14125">MGRDEPANEWDDPYQIIETGRAEEPSDGEKAAILDAIRAGYEAEHTTTPLDGNASFRLERLTPRGDPPATEYEFEVRRFVGRTPGDRYAGTVRVTDDGWTATFETGQRRSALLSNVWTLLPYTSTE</sequence>
<organism evidence="2 3">
    <name type="scientific">Halorubrum coriense DSM 10284</name>
    <dbReference type="NCBI Taxonomy" id="1227466"/>
    <lineage>
        <taxon>Archaea</taxon>
        <taxon>Methanobacteriati</taxon>
        <taxon>Methanobacteriota</taxon>
        <taxon>Stenosarchaea group</taxon>
        <taxon>Halobacteria</taxon>
        <taxon>Halobacteriales</taxon>
        <taxon>Haloferacaceae</taxon>
        <taxon>Halorubrum</taxon>
    </lineage>
</organism>
<dbReference type="EMBL" id="AOJL01000017">
    <property type="protein sequence ID" value="ELZ49984.1"/>
    <property type="molecule type" value="Genomic_DNA"/>
</dbReference>
<gene>
    <name evidence="2" type="ORF">C464_03357</name>
</gene>
<evidence type="ECO:0000256" key="1">
    <source>
        <dbReference type="SAM" id="MobiDB-lite"/>
    </source>
</evidence>
<comment type="caution">
    <text evidence="2">The sequence shown here is derived from an EMBL/GenBank/DDBJ whole genome shotgun (WGS) entry which is preliminary data.</text>
</comment>
<feature type="region of interest" description="Disordered" evidence="1">
    <location>
        <begin position="1"/>
        <end position="28"/>
    </location>
</feature>
<dbReference type="AlphaFoldDB" id="M0EU86"/>